<name>A0A1J1HSF1_9DIPT</name>
<feature type="domain" description="C2H2-type" evidence="7">
    <location>
        <begin position="439"/>
        <end position="467"/>
    </location>
</feature>
<dbReference type="AlphaFoldDB" id="A0A1J1HSF1"/>
<feature type="domain" description="C2H2-type" evidence="7">
    <location>
        <begin position="327"/>
        <end position="354"/>
    </location>
</feature>
<sequence length="715" mass="82628">MDTKMESKQICRLCMNSDGYMVEIFSNSIVVNEPGKMNLAEKIRILFGLNITPNDGLPLVVCHKCLVFTESCMQFRDQCLKNDAELKIIFKINTTNIEDNRPQEPTESEIIEEDDDEEVITLNPNKLYESSDESDNEQQSHDARIIEHNPTVTILPKSSINVTTQSTVKSAIVGKNSTRKDIFHCRYCDVVFSDNNACEHHEKHQHDPVNPFKCLICSFMTNQHTTLIAHIRQSHNTEKAHQCTQCNKSFNRRADLRKHTFVHAGIRLFSCDLCKKSFTRNANLTKHKRTHSATTARPWKCSLCPKSFFSNHELTRHFEIHVDRQSLVCKYCNQAFTRRDQLESHQKTHFENRSMLQNEISSSATSTTVINNLQSQPIVFYNQPSETGGENSTPMNFYTENKPINLDDESLQVFPLKKEEYPIMNQLLSGLNVQSTRNFICNVCHHTFMKKKELDRHIISIHHPKKQFNCDKCTKVFYRKDKLLCHKKVHSMETLFNCKFCPAVFLRQQNLDQHSRLHQMENGEHTPQNQLLSLLQQQQQQPPVTAENNGFSGNNQLTSTTITNVPMNLSMNWNSNEPINLSNDRVEKFPQAMKVESFEPLMKTEPISNIILDSDNDDESTELKIVEENFRVKSSSSIFNFPEKIDVQENEFEDQTPKNFNVDHENVADIKAALIDETRKPNIDELSTFAMTSRIPELDKLEPLRDLPMEILNNE</sequence>
<dbReference type="InterPro" id="IPR013087">
    <property type="entry name" value="Znf_C2H2_type"/>
</dbReference>
<evidence type="ECO:0000313" key="10">
    <source>
        <dbReference type="Proteomes" id="UP000183832"/>
    </source>
</evidence>
<keyword evidence="3 5" id="KW-0863">Zinc-finger</keyword>
<dbReference type="Pfam" id="PF07776">
    <property type="entry name" value="zf-AD"/>
    <property type="match status" value="1"/>
</dbReference>
<dbReference type="Gene3D" id="3.40.1800.20">
    <property type="match status" value="1"/>
</dbReference>
<reference evidence="9 10" key="1">
    <citation type="submission" date="2015-04" db="EMBL/GenBank/DDBJ databases">
        <authorList>
            <person name="Syromyatnikov M.Y."/>
            <person name="Popov V.N."/>
        </authorList>
    </citation>
    <scope>NUCLEOTIDE SEQUENCE [LARGE SCALE GENOMIC DNA]</scope>
</reference>
<keyword evidence="4 6" id="KW-0862">Zinc</keyword>
<feature type="binding site" evidence="6">
    <location>
        <position position="14"/>
    </location>
    <ligand>
        <name>Zn(2+)</name>
        <dbReference type="ChEBI" id="CHEBI:29105"/>
    </ligand>
</feature>
<dbReference type="PANTHER" id="PTHR23226:SF417">
    <property type="entry name" value="FINGER PROTEIN, PUTATIVE-RELATED"/>
    <property type="match status" value="1"/>
</dbReference>
<evidence type="ECO:0000256" key="1">
    <source>
        <dbReference type="ARBA" id="ARBA00022723"/>
    </source>
</evidence>
<dbReference type="STRING" id="568069.A0A1J1HSF1"/>
<evidence type="ECO:0000256" key="5">
    <source>
        <dbReference type="PROSITE-ProRule" id="PRU00042"/>
    </source>
</evidence>
<feature type="domain" description="C2H2-type" evidence="7">
    <location>
        <begin position="241"/>
        <end position="268"/>
    </location>
</feature>
<evidence type="ECO:0000256" key="3">
    <source>
        <dbReference type="ARBA" id="ARBA00022771"/>
    </source>
</evidence>
<dbReference type="SUPFAM" id="SSF57667">
    <property type="entry name" value="beta-beta-alpha zinc fingers"/>
    <property type="match status" value="4"/>
</dbReference>
<feature type="domain" description="C2H2-type" evidence="7">
    <location>
        <begin position="269"/>
        <end position="296"/>
    </location>
</feature>
<dbReference type="SMART" id="SM00868">
    <property type="entry name" value="zf-AD"/>
    <property type="match status" value="1"/>
</dbReference>
<evidence type="ECO:0000259" key="7">
    <source>
        <dbReference type="PROSITE" id="PS50157"/>
    </source>
</evidence>
<proteinExistence type="predicted"/>
<dbReference type="PROSITE" id="PS51915">
    <property type="entry name" value="ZAD"/>
    <property type="match status" value="1"/>
</dbReference>
<dbReference type="InterPro" id="IPR036236">
    <property type="entry name" value="Znf_C2H2_sf"/>
</dbReference>
<feature type="binding site" evidence="6">
    <location>
        <position position="11"/>
    </location>
    <ligand>
        <name>Zn(2+)</name>
        <dbReference type="ChEBI" id="CHEBI:29105"/>
    </ligand>
</feature>
<dbReference type="PROSITE" id="PS00028">
    <property type="entry name" value="ZINC_FINGER_C2H2_1"/>
    <property type="match status" value="8"/>
</dbReference>
<evidence type="ECO:0000256" key="6">
    <source>
        <dbReference type="PROSITE-ProRule" id="PRU01263"/>
    </source>
</evidence>
<feature type="binding site" evidence="6">
    <location>
        <position position="62"/>
    </location>
    <ligand>
        <name>Zn(2+)</name>
        <dbReference type="ChEBI" id="CHEBI:29105"/>
    </ligand>
</feature>
<dbReference type="GO" id="GO:0000978">
    <property type="term" value="F:RNA polymerase II cis-regulatory region sequence-specific DNA binding"/>
    <property type="evidence" value="ECO:0007669"/>
    <property type="project" value="TreeGrafter"/>
</dbReference>
<feature type="domain" description="C2H2-type" evidence="7">
    <location>
        <begin position="183"/>
        <end position="211"/>
    </location>
</feature>
<dbReference type="Proteomes" id="UP000183832">
    <property type="component" value="Unassembled WGS sequence"/>
</dbReference>
<dbReference type="FunFam" id="3.30.160.60:FF:000110">
    <property type="entry name" value="Zinc finger protein-like"/>
    <property type="match status" value="1"/>
</dbReference>
<keyword evidence="10" id="KW-1185">Reference proteome</keyword>
<dbReference type="SMART" id="SM00355">
    <property type="entry name" value="ZnF_C2H2"/>
    <property type="match status" value="9"/>
</dbReference>
<dbReference type="Gene3D" id="3.30.160.60">
    <property type="entry name" value="Classic Zinc Finger"/>
    <property type="match status" value="7"/>
</dbReference>
<organism evidence="9 10">
    <name type="scientific">Clunio marinus</name>
    <dbReference type="NCBI Taxonomy" id="568069"/>
    <lineage>
        <taxon>Eukaryota</taxon>
        <taxon>Metazoa</taxon>
        <taxon>Ecdysozoa</taxon>
        <taxon>Arthropoda</taxon>
        <taxon>Hexapoda</taxon>
        <taxon>Insecta</taxon>
        <taxon>Pterygota</taxon>
        <taxon>Neoptera</taxon>
        <taxon>Endopterygota</taxon>
        <taxon>Diptera</taxon>
        <taxon>Nematocera</taxon>
        <taxon>Chironomoidea</taxon>
        <taxon>Chironomidae</taxon>
        <taxon>Clunio</taxon>
    </lineage>
</organism>
<accession>A0A1J1HSF1</accession>
<evidence type="ECO:0000256" key="2">
    <source>
        <dbReference type="ARBA" id="ARBA00022737"/>
    </source>
</evidence>
<dbReference type="EMBL" id="CVRI01000020">
    <property type="protein sequence ID" value="CRK90933.1"/>
    <property type="molecule type" value="Genomic_DNA"/>
</dbReference>
<evidence type="ECO:0000259" key="8">
    <source>
        <dbReference type="PROSITE" id="PS51915"/>
    </source>
</evidence>
<feature type="binding site" evidence="6">
    <location>
        <position position="65"/>
    </location>
    <ligand>
        <name>Zn(2+)</name>
        <dbReference type="ChEBI" id="CHEBI:29105"/>
    </ligand>
</feature>
<keyword evidence="2" id="KW-0677">Repeat</keyword>
<feature type="domain" description="C2H2-type" evidence="7">
    <location>
        <begin position="468"/>
        <end position="495"/>
    </location>
</feature>
<feature type="domain" description="C2H2-type" evidence="7">
    <location>
        <begin position="496"/>
        <end position="523"/>
    </location>
</feature>
<dbReference type="PANTHER" id="PTHR23226">
    <property type="entry name" value="ZINC FINGER AND SCAN DOMAIN-CONTAINING"/>
    <property type="match status" value="1"/>
</dbReference>
<dbReference type="Pfam" id="PF00096">
    <property type="entry name" value="zf-C2H2"/>
    <property type="match status" value="4"/>
</dbReference>
<protein>
    <submittedName>
        <fullName evidence="9">CLUMA_CG004622, isoform A</fullName>
    </submittedName>
</protein>
<dbReference type="InterPro" id="IPR012934">
    <property type="entry name" value="Znf_AD"/>
</dbReference>
<dbReference type="SUPFAM" id="SSF57716">
    <property type="entry name" value="Glucocorticoid receptor-like (DNA-binding domain)"/>
    <property type="match status" value="1"/>
</dbReference>
<gene>
    <name evidence="9" type="ORF">CLUMA_CG004622</name>
</gene>
<dbReference type="OrthoDB" id="202234at2759"/>
<dbReference type="GO" id="GO:0008270">
    <property type="term" value="F:zinc ion binding"/>
    <property type="evidence" value="ECO:0007669"/>
    <property type="project" value="UniProtKB-UniRule"/>
</dbReference>
<feature type="domain" description="ZAD" evidence="8">
    <location>
        <begin position="9"/>
        <end position="89"/>
    </location>
</feature>
<dbReference type="GO" id="GO:0000981">
    <property type="term" value="F:DNA-binding transcription factor activity, RNA polymerase II-specific"/>
    <property type="evidence" value="ECO:0007669"/>
    <property type="project" value="TreeGrafter"/>
</dbReference>
<keyword evidence="1 6" id="KW-0479">Metal-binding</keyword>
<feature type="domain" description="C2H2-type" evidence="7">
    <location>
        <begin position="299"/>
        <end position="326"/>
    </location>
</feature>
<dbReference type="GO" id="GO:0005634">
    <property type="term" value="C:nucleus"/>
    <property type="evidence" value="ECO:0007669"/>
    <property type="project" value="UniProtKB-SubCell"/>
</dbReference>
<evidence type="ECO:0000313" key="9">
    <source>
        <dbReference type="EMBL" id="CRK90933.1"/>
    </source>
</evidence>
<dbReference type="FunFam" id="3.30.160.60:FF:000100">
    <property type="entry name" value="Zinc finger 45-like"/>
    <property type="match status" value="1"/>
</dbReference>
<dbReference type="PROSITE" id="PS50157">
    <property type="entry name" value="ZINC_FINGER_C2H2_2"/>
    <property type="match status" value="9"/>
</dbReference>
<evidence type="ECO:0000256" key="4">
    <source>
        <dbReference type="ARBA" id="ARBA00022833"/>
    </source>
</evidence>
<feature type="domain" description="C2H2-type" evidence="7">
    <location>
        <begin position="212"/>
        <end position="240"/>
    </location>
</feature>